<sequence>MTKVIDMKHLQMITMMCVICVTASCTTQKIAYRERFEDAKGYALYACIAHMNKFVDSTSFINKDYSGEYFVQLSSLSLEEIIRIKEYVDKECMNYWSISQNPEGNMIAYSSWKFYNSKDLDNFIHKTLRKNIGNYER</sequence>
<name>A0A125MGN5_BACSE</name>
<organism evidence="1 2">
    <name type="scientific">Bacteroides stercoris</name>
    <dbReference type="NCBI Taxonomy" id="46506"/>
    <lineage>
        <taxon>Bacteria</taxon>
        <taxon>Pseudomonadati</taxon>
        <taxon>Bacteroidota</taxon>
        <taxon>Bacteroidia</taxon>
        <taxon>Bacteroidales</taxon>
        <taxon>Bacteroidaceae</taxon>
        <taxon>Bacteroides</taxon>
    </lineage>
</organism>
<reference evidence="1 2" key="1">
    <citation type="journal article" date="2016" name="BMC Genomics">
        <title>Type VI secretion systems of human gut Bacteroidales segregate into three genetic architectures, two of which are contained on mobile genetic elements.</title>
        <authorList>
            <person name="Coyne M.J."/>
            <person name="Roelofs K.G."/>
            <person name="Comstock L.E."/>
        </authorList>
    </citation>
    <scope>NUCLEOTIDE SEQUENCE [LARGE SCALE GENOMIC DNA]</scope>
    <source>
        <strain evidence="1 2">CL09T03C01</strain>
    </source>
</reference>
<keyword evidence="2" id="KW-1185">Reference proteome</keyword>
<accession>A0A125MGN5</accession>
<evidence type="ECO:0000313" key="1">
    <source>
        <dbReference type="EMBL" id="KWR57762.1"/>
    </source>
</evidence>
<dbReference type="RefSeq" id="WP_224200146.1">
    <property type="nucleotide sequence ID" value="NZ_CP081913.1"/>
</dbReference>
<proteinExistence type="predicted"/>
<dbReference type="Proteomes" id="UP000056419">
    <property type="component" value="Unassembled WGS sequence"/>
</dbReference>
<dbReference type="EMBL" id="LRGC01000001">
    <property type="protein sequence ID" value="KWR57762.1"/>
    <property type="molecule type" value="Genomic_DNA"/>
</dbReference>
<evidence type="ECO:0000313" key="2">
    <source>
        <dbReference type="Proteomes" id="UP000056419"/>
    </source>
</evidence>
<dbReference type="InterPro" id="IPR038314">
    <property type="entry name" value="T6SS_sf"/>
</dbReference>
<dbReference type="PATRIC" id="fig|46506.5.peg.322"/>
<dbReference type="STRING" id="46506.AA415_00304"/>
<dbReference type="AlphaFoldDB" id="A0A125MGN5"/>
<protein>
    <recommendedName>
        <fullName evidence="3">Lipoprotein</fullName>
    </recommendedName>
</protein>
<gene>
    <name evidence="1" type="ORF">AA415_00304</name>
</gene>
<evidence type="ECO:0008006" key="3">
    <source>
        <dbReference type="Google" id="ProtNLM"/>
    </source>
</evidence>
<dbReference type="Gene3D" id="1.20.120.1620">
    <property type="match status" value="1"/>
</dbReference>
<comment type="caution">
    <text evidence="1">The sequence shown here is derived from an EMBL/GenBank/DDBJ whole genome shotgun (WGS) entry which is preliminary data.</text>
</comment>
<dbReference type="PROSITE" id="PS51257">
    <property type="entry name" value="PROKAR_LIPOPROTEIN"/>
    <property type="match status" value="1"/>
</dbReference>